<keyword evidence="3" id="KW-1185">Reference proteome</keyword>
<evidence type="ECO:0000313" key="3">
    <source>
        <dbReference type="Proteomes" id="UP001597156"/>
    </source>
</evidence>
<evidence type="ECO:0000256" key="1">
    <source>
        <dbReference type="ARBA" id="ARBA00023118"/>
    </source>
</evidence>
<organism evidence="2 3">
    <name type="scientific">Lentilactobacillus raoultii</name>
    <dbReference type="NCBI Taxonomy" id="1987503"/>
    <lineage>
        <taxon>Bacteria</taxon>
        <taxon>Bacillati</taxon>
        <taxon>Bacillota</taxon>
        <taxon>Bacilli</taxon>
        <taxon>Lactobacillales</taxon>
        <taxon>Lactobacillaceae</taxon>
        <taxon>Lentilactobacillus</taxon>
    </lineage>
</organism>
<dbReference type="CDD" id="cd09756">
    <property type="entry name" value="Cas5_I-E"/>
    <property type="match status" value="1"/>
</dbReference>
<dbReference type="InterPro" id="IPR010147">
    <property type="entry name" value="CRISPR-assoc_prot_CasD"/>
</dbReference>
<dbReference type="RefSeq" id="WP_121978408.1">
    <property type="nucleotide sequence ID" value="NZ_JBHTLH010000011.1"/>
</dbReference>
<dbReference type="Pfam" id="PF09704">
    <property type="entry name" value="Cas_Cas5d"/>
    <property type="match status" value="1"/>
</dbReference>
<comment type="caution">
    <text evidence="2">The sequence shown here is derived from an EMBL/GenBank/DDBJ whole genome shotgun (WGS) entry which is preliminary data.</text>
</comment>
<dbReference type="InterPro" id="IPR013422">
    <property type="entry name" value="CRISPR-assoc_prot_Cas5_N"/>
</dbReference>
<sequence>MKTITIRLAGLLQSYGNEAPFNIRTTSNYPSKSAVIGMISAAFGYQRDCSKIQIFNRLEFAVRIDQPGKLLTDFQTVHTAKSSYTTHRDYLQDAVFVVAIGSDDEQLIDDIDEALHHPKYQLFLGRRANVPAGILKTKVFKNTNPLTALKQLSCQADEWYQYQHYQGRDSIQLKVLGDANLVPDAESFLVKDTVKSFDQSHRQHGFRAVVESNVITKIIWRDGNRMNDSGPDTHHNPMRFL</sequence>
<name>A0ABW3PIH2_9LACO</name>
<dbReference type="InterPro" id="IPR021124">
    <property type="entry name" value="CRISPR-assoc_prot_Cas5"/>
</dbReference>
<dbReference type="Gene3D" id="3.30.70.2660">
    <property type="match status" value="1"/>
</dbReference>
<keyword evidence="1" id="KW-0051">Antiviral defense</keyword>
<proteinExistence type="predicted"/>
<evidence type="ECO:0000313" key="2">
    <source>
        <dbReference type="EMBL" id="MFD1124645.1"/>
    </source>
</evidence>
<gene>
    <name evidence="2" type="primary">cas5e</name>
    <name evidence="2" type="ORF">ACFQ22_04615</name>
</gene>
<accession>A0ABW3PIH2</accession>
<dbReference type="NCBIfam" id="TIGR02593">
    <property type="entry name" value="CRISPR_cas5"/>
    <property type="match status" value="1"/>
</dbReference>
<dbReference type="EMBL" id="JBHTLH010000011">
    <property type="protein sequence ID" value="MFD1124645.1"/>
    <property type="molecule type" value="Genomic_DNA"/>
</dbReference>
<dbReference type="Proteomes" id="UP001597156">
    <property type="component" value="Unassembled WGS sequence"/>
</dbReference>
<reference evidence="3" key="1">
    <citation type="journal article" date="2019" name="Int. J. Syst. Evol. Microbiol.">
        <title>The Global Catalogue of Microorganisms (GCM) 10K type strain sequencing project: providing services to taxonomists for standard genome sequencing and annotation.</title>
        <authorList>
            <consortium name="The Broad Institute Genomics Platform"/>
            <consortium name="The Broad Institute Genome Sequencing Center for Infectious Disease"/>
            <person name="Wu L."/>
            <person name="Ma J."/>
        </authorList>
    </citation>
    <scope>NUCLEOTIDE SEQUENCE [LARGE SCALE GENOMIC DNA]</scope>
    <source>
        <strain evidence="3">CCUG 71848</strain>
    </source>
</reference>
<protein>
    <submittedName>
        <fullName evidence="2">Type I-E CRISPR-associated protein Cas5/CasD</fullName>
    </submittedName>
</protein>
<dbReference type="NCBIfam" id="TIGR01868">
    <property type="entry name" value="casD_Cas5e"/>
    <property type="match status" value="1"/>
</dbReference>